<reference evidence="2" key="2">
    <citation type="submission" date="2020-08" db="EMBL/GenBank/DDBJ databases">
        <title>The Agave Microbiome: Exploring the role of microbial communities in plant adaptations to desert environments.</title>
        <authorList>
            <person name="Partida-Martinez L.P."/>
        </authorList>
    </citation>
    <scope>NUCLEOTIDE SEQUENCE [LARGE SCALE GENOMIC DNA]</scope>
    <source>
        <strain evidence="2">AT2.8</strain>
    </source>
</reference>
<name>A0A852TFT5_9BACI</name>
<dbReference type="PANTHER" id="PTHR38588:SF1">
    <property type="entry name" value="BLL0334 PROTEIN"/>
    <property type="match status" value="1"/>
</dbReference>
<evidence type="ECO:0008006" key="3">
    <source>
        <dbReference type="Google" id="ProtNLM"/>
    </source>
</evidence>
<evidence type="ECO:0000313" key="2">
    <source>
        <dbReference type="Proteomes" id="UP000548423"/>
    </source>
</evidence>
<reference evidence="2" key="1">
    <citation type="submission" date="2020-07" db="EMBL/GenBank/DDBJ databases">
        <authorList>
            <person name="Partida-Martinez L."/>
            <person name="Huntemann M."/>
            <person name="Clum A."/>
            <person name="Wang J."/>
            <person name="Palaniappan K."/>
            <person name="Ritter S."/>
            <person name="Chen I.-M."/>
            <person name="Stamatis D."/>
            <person name="Reddy T."/>
            <person name="O'Malley R."/>
            <person name="Daum C."/>
            <person name="Shapiro N."/>
            <person name="Ivanova N."/>
            <person name="Kyrpides N."/>
            <person name="Woyke T."/>
        </authorList>
    </citation>
    <scope>NUCLEOTIDE SEQUENCE [LARGE SCALE GENOMIC DNA]</scope>
    <source>
        <strain evidence="2">AT2.8</strain>
    </source>
</reference>
<dbReference type="CDD" id="cd05018">
    <property type="entry name" value="CoxG"/>
    <property type="match status" value="1"/>
</dbReference>
<dbReference type="Pfam" id="PF06240">
    <property type="entry name" value="COXG"/>
    <property type="match status" value="1"/>
</dbReference>
<dbReference type="PANTHER" id="PTHR38588">
    <property type="entry name" value="BLL0334 PROTEIN"/>
    <property type="match status" value="1"/>
</dbReference>
<dbReference type="InterPro" id="IPR023393">
    <property type="entry name" value="START-like_dom_sf"/>
</dbReference>
<dbReference type="Gene3D" id="3.30.530.20">
    <property type="match status" value="1"/>
</dbReference>
<dbReference type="InterPro" id="IPR010419">
    <property type="entry name" value="CO_DH_gsu"/>
</dbReference>
<dbReference type="Proteomes" id="UP000548423">
    <property type="component" value="Unassembled WGS sequence"/>
</dbReference>
<accession>A0A852TFT5</accession>
<gene>
    <name evidence="1" type="ORF">F4694_003846</name>
</gene>
<proteinExistence type="predicted"/>
<dbReference type="SUPFAM" id="SSF55961">
    <property type="entry name" value="Bet v1-like"/>
    <property type="match status" value="1"/>
</dbReference>
<dbReference type="EMBL" id="JACCBX010000008">
    <property type="protein sequence ID" value="NYE07061.1"/>
    <property type="molecule type" value="Genomic_DNA"/>
</dbReference>
<comment type="caution">
    <text evidence="1">The sequence shown here is derived from an EMBL/GenBank/DDBJ whole genome shotgun (WGS) entry which is preliminary data.</text>
</comment>
<protein>
    <recommendedName>
        <fullName evidence="3">Carbon monoxide dehydrogenase</fullName>
    </recommendedName>
</protein>
<dbReference type="AlphaFoldDB" id="A0A852TFT5"/>
<evidence type="ECO:0000313" key="1">
    <source>
        <dbReference type="EMBL" id="NYE07061.1"/>
    </source>
</evidence>
<sequence length="159" mass="17177">MNLEGEAKFSMDVNQLWNSLLDEEILKKVIPGCHELVLKENGEYDVVLKLGVAAVKGEYVGKVKIEGVDKPNYYILHASGSGTPGHVEAKMHCRLFEADGGSRLEWNCDAEIGGTIASVGNRVLGGVAKFLAGKFFKDIQKAVKSAPIESTVDSAINIE</sequence>
<organism evidence="1 2">
    <name type="scientific">Neobacillus niacini</name>
    <dbReference type="NCBI Taxonomy" id="86668"/>
    <lineage>
        <taxon>Bacteria</taxon>
        <taxon>Bacillati</taxon>
        <taxon>Bacillota</taxon>
        <taxon>Bacilli</taxon>
        <taxon>Bacillales</taxon>
        <taxon>Bacillaceae</taxon>
        <taxon>Neobacillus</taxon>
    </lineage>
</organism>